<comment type="function">
    <text evidence="5">Modulates RecA activity.</text>
</comment>
<sequence>MTGYQESAPLGGFITKVERQARAQQRYNVFIDDKLAFSVHEDIMIKYRLLKGAQVESAEMERILAAEERHKAYLSAVRLLASRLRSEHEMRSRLKEKEFQPDVIEDVISRLRTEGYLNDALFAEQMAKQRSQSQKKGRHWIKQELKQKGVPKEHIETALAGVDAETEREAAYALVSRRYKREWEEDPSKARRKIASFLQRRGYTLTVVQQVLGKMPQRSMDDDDLAELDLSEYE</sequence>
<dbReference type="AlphaFoldDB" id="A0A7X3CSW9"/>
<dbReference type="Pfam" id="PF02631">
    <property type="entry name" value="RecX_HTH2"/>
    <property type="match status" value="1"/>
</dbReference>
<name>A0A7X3CSW9_9BACL</name>
<evidence type="ECO:0000313" key="9">
    <source>
        <dbReference type="EMBL" id="MUG70452.1"/>
    </source>
</evidence>
<feature type="domain" description="RecX second three-helical" evidence="6">
    <location>
        <begin position="118"/>
        <end position="159"/>
    </location>
</feature>
<evidence type="ECO:0000256" key="3">
    <source>
        <dbReference type="ARBA" id="ARBA00018111"/>
    </source>
</evidence>
<dbReference type="Gene3D" id="1.10.10.10">
    <property type="entry name" value="Winged helix-like DNA-binding domain superfamily/Winged helix DNA-binding domain"/>
    <property type="match status" value="3"/>
</dbReference>
<reference evidence="9 10" key="1">
    <citation type="submission" date="2019-11" db="EMBL/GenBank/DDBJ databases">
        <title>Draft genome sequences of five Paenibacillus species of dairy origin.</title>
        <authorList>
            <person name="Olajide A.M."/>
            <person name="Chen S."/>
            <person name="Lapointe G."/>
        </authorList>
    </citation>
    <scope>NUCLEOTIDE SEQUENCE [LARGE SCALE GENOMIC DNA]</scope>
    <source>
        <strain evidence="9 10">2CS3</strain>
    </source>
</reference>
<proteinExistence type="inferred from homology"/>
<dbReference type="InterPro" id="IPR003783">
    <property type="entry name" value="Regulatory_RecX"/>
</dbReference>
<dbReference type="Proteomes" id="UP000450917">
    <property type="component" value="Unassembled WGS sequence"/>
</dbReference>
<evidence type="ECO:0000256" key="2">
    <source>
        <dbReference type="ARBA" id="ARBA00009695"/>
    </source>
</evidence>
<dbReference type="InterPro" id="IPR053925">
    <property type="entry name" value="RecX_HTH_3rd"/>
</dbReference>
<comment type="similarity">
    <text evidence="2 5">Belongs to the RecX family.</text>
</comment>
<dbReference type="Pfam" id="PF21982">
    <property type="entry name" value="RecX_HTH1"/>
    <property type="match status" value="1"/>
</dbReference>
<dbReference type="EMBL" id="WNZX01000004">
    <property type="protein sequence ID" value="MUG70452.1"/>
    <property type="molecule type" value="Genomic_DNA"/>
</dbReference>
<dbReference type="PANTHER" id="PTHR33602">
    <property type="entry name" value="REGULATORY PROTEIN RECX FAMILY PROTEIN"/>
    <property type="match status" value="1"/>
</dbReference>
<evidence type="ECO:0000259" key="6">
    <source>
        <dbReference type="Pfam" id="PF02631"/>
    </source>
</evidence>
<feature type="domain" description="RecX first three-helical" evidence="8">
    <location>
        <begin position="72"/>
        <end position="111"/>
    </location>
</feature>
<dbReference type="InterPro" id="IPR036388">
    <property type="entry name" value="WH-like_DNA-bd_sf"/>
</dbReference>
<dbReference type="Pfam" id="PF21981">
    <property type="entry name" value="RecX_HTH3"/>
    <property type="match status" value="1"/>
</dbReference>
<evidence type="ECO:0000256" key="1">
    <source>
        <dbReference type="ARBA" id="ARBA00004496"/>
    </source>
</evidence>
<comment type="caution">
    <text evidence="9">The sequence shown here is derived from an EMBL/GenBank/DDBJ whole genome shotgun (WGS) entry which is preliminary data.</text>
</comment>
<evidence type="ECO:0000256" key="4">
    <source>
        <dbReference type="ARBA" id="ARBA00022490"/>
    </source>
</evidence>
<evidence type="ECO:0000259" key="8">
    <source>
        <dbReference type="Pfam" id="PF21982"/>
    </source>
</evidence>
<dbReference type="GO" id="GO:0005737">
    <property type="term" value="C:cytoplasm"/>
    <property type="evidence" value="ECO:0007669"/>
    <property type="project" value="UniProtKB-SubCell"/>
</dbReference>
<gene>
    <name evidence="5" type="primary">recX</name>
    <name evidence="9" type="ORF">GNP93_07135</name>
</gene>
<dbReference type="PANTHER" id="PTHR33602:SF1">
    <property type="entry name" value="REGULATORY PROTEIN RECX FAMILY PROTEIN"/>
    <property type="match status" value="1"/>
</dbReference>
<comment type="subcellular location">
    <subcellularLocation>
        <location evidence="1 5">Cytoplasm</location>
    </subcellularLocation>
</comment>
<evidence type="ECO:0000313" key="10">
    <source>
        <dbReference type="Proteomes" id="UP000450917"/>
    </source>
</evidence>
<dbReference type="HAMAP" id="MF_01114">
    <property type="entry name" value="RecX"/>
    <property type="match status" value="1"/>
</dbReference>
<keyword evidence="10" id="KW-1185">Reference proteome</keyword>
<dbReference type="InterPro" id="IPR053924">
    <property type="entry name" value="RecX_HTH_2nd"/>
</dbReference>
<keyword evidence="4 5" id="KW-0963">Cytoplasm</keyword>
<evidence type="ECO:0000259" key="7">
    <source>
        <dbReference type="Pfam" id="PF21981"/>
    </source>
</evidence>
<accession>A0A7X3CSW9</accession>
<evidence type="ECO:0000256" key="5">
    <source>
        <dbReference type="HAMAP-Rule" id="MF_01114"/>
    </source>
</evidence>
<dbReference type="RefSeq" id="WP_127604452.1">
    <property type="nucleotide sequence ID" value="NZ_JARTHJ010000093.1"/>
</dbReference>
<organism evidence="9 10">
    <name type="scientific">Paenibacillus validus</name>
    <dbReference type="NCBI Taxonomy" id="44253"/>
    <lineage>
        <taxon>Bacteria</taxon>
        <taxon>Bacillati</taxon>
        <taxon>Bacillota</taxon>
        <taxon>Bacilli</taxon>
        <taxon>Bacillales</taxon>
        <taxon>Paenibacillaceae</taxon>
        <taxon>Paenibacillus</taxon>
    </lineage>
</organism>
<dbReference type="InterPro" id="IPR053926">
    <property type="entry name" value="RecX_HTH_1st"/>
</dbReference>
<feature type="domain" description="RecX third three-helical" evidence="7">
    <location>
        <begin position="167"/>
        <end position="212"/>
    </location>
</feature>
<protein>
    <recommendedName>
        <fullName evidence="3 5">Regulatory protein RecX</fullName>
    </recommendedName>
</protein>
<dbReference type="GO" id="GO:0006282">
    <property type="term" value="P:regulation of DNA repair"/>
    <property type="evidence" value="ECO:0007669"/>
    <property type="project" value="UniProtKB-UniRule"/>
</dbReference>